<dbReference type="InterPro" id="IPR029044">
    <property type="entry name" value="Nucleotide-diphossugar_trans"/>
</dbReference>
<comment type="caution">
    <text evidence="4">The sequence shown here is derived from an EMBL/GenBank/DDBJ whole genome shotgun (WGS) entry which is preliminary data.</text>
</comment>
<dbReference type="GO" id="GO:0016757">
    <property type="term" value="F:glycosyltransferase activity"/>
    <property type="evidence" value="ECO:0007669"/>
    <property type="project" value="UniProtKB-KW"/>
</dbReference>
<keyword evidence="1" id="KW-0328">Glycosyltransferase</keyword>
<dbReference type="CDD" id="cd00761">
    <property type="entry name" value="Glyco_tranf_GTA_type"/>
    <property type="match status" value="1"/>
</dbReference>
<reference evidence="4 5" key="1">
    <citation type="journal article" date="2005" name="Appl. Environ. Microbiol.">
        <title>Intestinal bacterial communities that produce active estrogen-like compounds enterodiol and enterolactone in humans.</title>
        <authorList>
            <person name="Clavel T."/>
            <person name="Henderson G."/>
            <person name="Alpert C.A."/>
            <person name="Philippe C."/>
            <person name="Rigottier-Gois L."/>
            <person name="Dore J."/>
            <person name="Blaut M."/>
        </authorList>
    </citation>
    <scope>NUCLEOTIDE SEQUENCE [LARGE SCALE GENOMIC DNA]</scope>
    <source>
        <strain evidence="4 5">SECO-MT75m2</strain>
    </source>
</reference>
<protein>
    <submittedName>
        <fullName evidence="4">Glycosyltransferase</fullName>
    </submittedName>
</protein>
<dbReference type="Pfam" id="PF00535">
    <property type="entry name" value="Glycos_transf_2"/>
    <property type="match status" value="1"/>
</dbReference>
<name>A0A5C5BU13_EGGLN</name>
<feature type="domain" description="Glycosyltransferase 2-like" evidence="3">
    <location>
        <begin position="32"/>
        <end position="158"/>
    </location>
</feature>
<proteinExistence type="predicted"/>
<evidence type="ECO:0000313" key="4">
    <source>
        <dbReference type="EMBL" id="TNU89950.1"/>
    </source>
</evidence>
<evidence type="ECO:0000256" key="1">
    <source>
        <dbReference type="ARBA" id="ARBA00022676"/>
    </source>
</evidence>
<dbReference type="SUPFAM" id="SSF53448">
    <property type="entry name" value="Nucleotide-diphospho-sugar transferases"/>
    <property type="match status" value="1"/>
</dbReference>
<dbReference type="Proteomes" id="UP000312594">
    <property type="component" value="Unassembled WGS sequence"/>
</dbReference>
<dbReference type="AlphaFoldDB" id="A0A5C5BU13"/>
<accession>A0A5C5BU13</accession>
<evidence type="ECO:0000256" key="2">
    <source>
        <dbReference type="ARBA" id="ARBA00022679"/>
    </source>
</evidence>
<keyword evidence="2 4" id="KW-0808">Transferase</keyword>
<organism evidence="4 5">
    <name type="scientific">Eggerthella lenta</name>
    <name type="common">Eubacterium lentum</name>
    <dbReference type="NCBI Taxonomy" id="84112"/>
    <lineage>
        <taxon>Bacteria</taxon>
        <taxon>Bacillati</taxon>
        <taxon>Actinomycetota</taxon>
        <taxon>Coriobacteriia</taxon>
        <taxon>Eggerthellales</taxon>
        <taxon>Eggerthellaceae</taxon>
        <taxon>Eggerthella</taxon>
    </lineage>
</organism>
<gene>
    <name evidence="4" type="ORF">FIC87_10010</name>
</gene>
<dbReference type="PANTHER" id="PTHR22916">
    <property type="entry name" value="GLYCOSYLTRANSFERASE"/>
    <property type="match status" value="1"/>
</dbReference>
<dbReference type="EMBL" id="VEVP01000022">
    <property type="protein sequence ID" value="TNU89950.1"/>
    <property type="molecule type" value="Genomic_DNA"/>
</dbReference>
<dbReference type="InterPro" id="IPR001173">
    <property type="entry name" value="Glyco_trans_2-like"/>
</dbReference>
<dbReference type="PANTHER" id="PTHR22916:SF51">
    <property type="entry name" value="GLYCOSYLTRANSFERASE EPSH-RELATED"/>
    <property type="match status" value="1"/>
</dbReference>
<evidence type="ECO:0000259" key="3">
    <source>
        <dbReference type="Pfam" id="PF00535"/>
    </source>
</evidence>
<sequence>MPIWRLKTRYEAVWVIFRSLQEEVGVVSALISIVVPVYNTEKYLKQCVDSVLSQTYRNLEVILVDDGSTDGSPAICDEYAMRDSRVRVIHKENGGLSDARNSALDAMTGEYVGFVDSDDWVAPDMFEYLHGGLVGNRSGISVCEPIEVRTYRMDYKVRTSDIVYDSEVALNELFFDRQGNYAWNKLYKSDLWKDIRFPKDLNFEDIATIYKTFESAGRISFLRDPKYYYRIRRGSISGSKDYSFRRDIYRAVIARYEDVAPRLPQYKAPLFRRVRNWYIHELCREFKYHPENEMENQALLETLAPFVEKNKDDIAQILHFEKMERKKLDAFAKGSREGCMESLRCHDLMWKKRNAKAKIKKKLKF</sequence>
<dbReference type="Gene3D" id="3.90.550.10">
    <property type="entry name" value="Spore Coat Polysaccharide Biosynthesis Protein SpsA, Chain A"/>
    <property type="match status" value="1"/>
</dbReference>
<evidence type="ECO:0000313" key="5">
    <source>
        <dbReference type="Proteomes" id="UP000312594"/>
    </source>
</evidence>